<dbReference type="EMBL" id="JAXUIC010000003">
    <property type="protein sequence ID" value="KAK4597007.1"/>
    <property type="molecule type" value="Genomic_DNA"/>
</dbReference>
<gene>
    <name evidence="7" type="ORF">RGQ29_014860</name>
</gene>
<feature type="region of interest" description="Disordered" evidence="6">
    <location>
        <begin position="71"/>
        <end position="100"/>
    </location>
</feature>
<keyword evidence="5" id="KW-0539">Nucleus</keyword>
<dbReference type="Pfam" id="PF03754">
    <property type="entry name" value="At2g31720-like"/>
    <property type="match status" value="1"/>
</dbReference>
<dbReference type="SUPFAM" id="SSF101936">
    <property type="entry name" value="DNA-binding pseudobarrel domain"/>
    <property type="match status" value="1"/>
</dbReference>
<keyword evidence="8" id="KW-1185">Reference proteome</keyword>
<proteinExistence type="predicted"/>
<feature type="compositionally biased region" description="Acidic residues" evidence="6">
    <location>
        <begin position="82"/>
        <end position="95"/>
    </location>
</feature>
<sequence>MDSTKRMGSTEMKTNLSLLEDMSLHDMEDHTIAPTRSKFDALVEVSIVAREKLKNFQRLFQEKALKNPVSVPVGNKQSRFGDDDDDQDWSLESEWEPNKKNPTQEKVLMNTAVPVPNRERFRDQQHLEPPPNLPQKFKDVIKEMGGSDELLVIQKKLFVTDTNANKNRFSIPFGQIPSKDFLTEVEKKKLREGQKIKAPLIDPELQSHDIFLVQRNNPDVYVLRNTCNNVHTSNELNVGYQIILSQY</sequence>
<keyword evidence="4" id="KW-0804">Transcription</keyword>
<keyword evidence="2" id="KW-0805">Transcription regulation</keyword>
<dbReference type="PANTHER" id="PTHR31541">
    <property type="entry name" value="B3 DOMAIN PLANT PROTEIN-RELATED"/>
    <property type="match status" value="1"/>
</dbReference>
<organism evidence="7 8">
    <name type="scientific">Quercus rubra</name>
    <name type="common">Northern red oak</name>
    <name type="synonym">Quercus borealis</name>
    <dbReference type="NCBI Taxonomy" id="3512"/>
    <lineage>
        <taxon>Eukaryota</taxon>
        <taxon>Viridiplantae</taxon>
        <taxon>Streptophyta</taxon>
        <taxon>Embryophyta</taxon>
        <taxon>Tracheophyta</taxon>
        <taxon>Spermatophyta</taxon>
        <taxon>Magnoliopsida</taxon>
        <taxon>eudicotyledons</taxon>
        <taxon>Gunneridae</taxon>
        <taxon>Pentapetalae</taxon>
        <taxon>rosids</taxon>
        <taxon>fabids</taxon>
        <taxon>Fagales</taxon>
        <taxon>Fagaceae</taxon>
        <taxon>Quercus</taxon>
    </lineage>
</organism>
<accession>A0AAN7FMM1</accession>
<evidence type="ECO:0000313" key="8">
    <source>
        <dbReference type="Proteomes" id="UP001324115"/>
    </source>
</evidence>
<evidence type="ECO:0000256" key="1">
    <source>
        <dbReference type="ARBA" id="ARBA00004123"/>
    </source>
</evidence>
<evidence type="ECO:0000256" key="5">
    <source>
        <dbReference type="ARBA" id="ARBA00023242"/>
    </source>
</evidence>
<keyword evidence="3" id="KW-0238">DNA-binding</keyword>
<dbReference type="Proteomes" id="UP001324115">
    <property type="component" value="Unassembled WGS sequence"/>
</dbReference>
<evidence type="ECO:0000256" key="6">
    <source>
        <dbReference type="SAM" id="MobiDB-lite"/>
    </source>
</evidence>
<reference evidence="7 8" key="1">
    <citation type="journal article" date="2023" name="G3 (Bethesda)">
        <title>A haplotype-resolved chromosome-scale genome for Quercus rubra L. provides insights into the genetics of adaptive traits for red oak species.</title>
        <authorList>
            <person name="Kapoor B."/>
            <person name="Jenkins J."/>
            <person name="Schmutz J."/>
            <person name="Zhebentyayeva T."/>
            <person name="Kuelheim C."/>
            <person name="Coggeshall M."/>
            <person name="Heim C."/>
            <person name="Lasky J.R."/>
            <person name="Leites L."/>
            <person name="Islam-Faridi N."/>
            <person name="Romero-Severson J."/>
            <person name="DeLeo V.L."/>
            <person name="Lucas S.M."/>
            <person name="Lazic D."/>
            <person name="Gailing O."/>
            <person name="Carlson J."/>
            <person name="Staton M."/>
        </authorList>
    </citation>
    <scope>NUCLEOTIDE SEQUENCE [LARGE SCALE GENOMIC DNA]</scope>
    <source>
        <strain evidence="7">Pseudo-F2</strain>
    </source>
</reference>
<comment type="caution">
    <text evidence="7">The sequence shown here is derived from an EMBL/GenBank/DDBJ whole genome shotgun (WGS) entry which is preliminary data.</text>
</comment>
<evidence type="ECO:0000256" key="2">
    <source>
        <dbReference type="ARBA" id="ARBA00023015"/>
    </source>
</evidence>
<name>A0AAN7FMM1_QUERU</name>
<evidence type="ECO:0000313" key="7">
    <source>
        <dbReference type="EMBL" id="KAK4597007.1"/>
    </source>
</evidence>
<dbReference type="Gene3D" id="2.40.330.10">
    <property type="entry name" value="DNA-binding pseudobarrel domain"/>
    <property type="match status" value="1"/>
</dbReference>
<protein>
    <submittedName>
        <fullName evidence="7">Uncharacterized protein</fullName>
    </submittedName>
</protein>
<dbReference type="GO" id="GO:0003677">
    <property type="term" value="F:DNA binding"/>
    <property type="evidence" value="ECO:0007669"/>
    <property type="project" value="UniProtKB-KW"/>
</dbReference>
<dbReference type="GO" id="GO:0005634">
    <property type="term" value="C:nucleus"/>
    <property type="evidence" value="ECO:0007669"/>
    <property type="project" value="UniProtKB-SubCell"/>
</dbReference>
<evidence type="ECO:0000256" key="3">
    <source>
        <dbReference type="ARBA" id="ARBA00023125"/>
    </source>
</evidence>
<dbReference type="InterPro" id="IPR005508">
    <property type="entry name" value="At2g31720-like"/>
</dbReference>
<comment type="subcellular location">
    <subcellularLocation>
        <location evidence="1">Nucleus</location>
    </subcellularLocation>
</comment>
<dbReference type="AlphaFoldDB" id="A0AAN7FMM1"/>
<dbReference type="InterPro" id="IPR015300">
    <property type="entry name" value="DNA-bd_pseudobarrel_sf"/>
</dbReference>
<evidence type="ECO:0000256" key="4">
    <source>
        <dbReference type="ARBA" id="ARBA00023163"/>
    </source>
</evidence>
<dbReference type="PANTHER" id="PTHR31541:SF25">
    <property type="entry name" value="GAMMA-GLIADIN B"/>
    <property type="match status" value="1"/>
</dbReference>